<accession>A0A918TVW6</accession>
<feature type="region of interest" description="Disordered" evidence="1">
    <location>
        <begin position="207"/>
        <end position="235"/>
    </location>
</feature>
<name>A0A918TVW6_STRCJ</name>
<comment type="caution">
    <text evidence="3">The sequence shown here is derived from an EMBL/GenBank/DDBJ whole genome shotgun (WGS) entry which is preliminary data.</text>
</comment>
<dbReference type="Proteomes" id="UP000646244">
    <property type="component" value="Unassembled WGS sequence"/>
</dbReference>
<feature type="compositionally biased region" description="Basic and acidic residues" evidence="1">
    <location>
        <begin position="213"/>
        <end position="229"/>
    </location>
</feature>
<dbReference type="AlphaFoldDB" id="A0A918TVW6"/>
<feature type="domain" description="DUF1023" evidence="2">
    <location>
        <begin position="316"/>
        <end position="490"/>
    </location>
</feature>
<protein>
    <recommendedName>
        <fullName evidence="2">DUF1023 domain-containing protein</fullName>
    </recommendedName>
</protein>
<evidence type="ECO:0000259" key="2">
    <source>
        <dbReference type="Pfam" id="PF06259"/>
    </source>
</evidence>
<reference evidence="3" key="1">
    <citation type="journal article" date="2014" name="Int. J. Syst. Evol. Microbiol.">
        <title>Complete genome sequence of Corynebacterium casei LMG S-19264T (=DSM 44701T), isolated from a smear-ripened cheese.</title>
        <authorList>
            <consortium name="US DOE Joint Genome Institute (JGI-PGF)"/>
            <person name="Walter F."/>
            <person name="Albersmeier A."/>
            <person name="Kalinowski J."/>
            <person name="Ruckert C."/>
        </authorList>
    </citation>
    <scope>NUCLEOTIDE SEQUENCE</scope>
    <source>
        <strain evidence="3">JCM 4633</strain>
    </source>
</reference>
<organism evidence="3 4">
    <name type="scientific">Streptomyces cinnamoneus</name>
    <name type="common">Streptoverticillium cinnamoneum</name>
    <dbReference type="NCBI Taxonomy" id="53446"/>
    <lineage>
        <taxon>Bacteria</taxon>
        <taxon>Bacillati</taxon>
        <taxon>Actinomycetota</taxon>
        <taxon>Actinomycetes</taxon>
        <taxon>Kitasatosporales</taxon>
        <taxon>Streptomycetaceae</taxon>
        <taxon>Streptomyces</taxon>
        <taxon>Streptomyces cinnamoneus group</taxon>
    </lineage>
</organism>
<evidence type="ECO:0000256" key="1">
    <source>
        <dbReference type="SAM" id="MobiDB-lite"/>
    </source>
</evidence>
<dbReference type="Pfam" id="PF06259">
    <property type="entry name" value="Abhydrolase_8"/>
    <property type="match status" value="1"/>
</dbReference>
<sequence length="593" mass="63506">MTPMVTIEELANLDTVKFTKAAAGWSAVSHRAQAYRERVDHDMLSKLRATQQGSAASAVLRDLDRLSKNYQYIHAEGGLIRTALSGLAEELAGPQRKLKQALEEAQGLKFTVRPDGSVEYPKPQGTPSPLLPTPAASGAMPSLMKPDSAPDPNQAKAQDIANRIGDALKEANEIDGRFARALAKLRTDADLKNTDWADVARDLSDVQAATARHPSDLKSRKGKSPKENAEWWSKQSGERKEELITLFPDQVGNLDGIPSAVRDRANREYLPILMGKLEGRSDGKSTEQLEGLKVIDEKLRSGSQPPMFLLGISDQGNGRAIISYGDPDTSKNVSAYVPGLGTKLDKDFADGCVERAQQTALEAQKYNKSSASIVWLGYDAPLMGTDRGFSNADVAMDGKAKDGARDYDRFLDGVHATSQNRDLHVTAIGHSYGSLTVGMASQRPGGIPADDVIILGSPGTGVDKASDLGVGKDHVFVGAAENDPVSKAPSWKDVTATGVATYLFGPWGGRLAHEAAGAAGEDDENWFGKDPASKAFGARRFKVDDGPVPVMGGHGFMPGHSQYFDPGRDPQSARNIGVIVAGRSDLITPEKPR</sequence>
<dbReference type="EMBL" id="BMVB01000020">
    <property type="protein sequence ID" value="GHC65592.1"/>
    <property type="molecule type" value="Genomic_DNA"/>
</dbReference>
<gene>
    <name evidence="3" type="ORF">GCM10010507_49070</name>
</gene>
<dbReference type="InterPro" id="IPR010427">
    <property type="entry name" value="DUF1023"/>
</dbReference>
<dbReference type="InterPro" id="IPR029058">
    <property type="entry name" value="AB_hydrolase_fold"/>
</dbReference>
<reference evidence="3" key="2">
    <citation type="submission" date="2020-09" db="EMBL/GenBank/DDBJ databases">
        <authorList>
            <person name="Sun Q."/>
            <person name="Ohkuma M."/>
        </authorList>
    </citation>
    <scope>NUCLEOTIDE SEQUENCE</scope>
    <source>
        <strain evidence="3">JCM 4633</strain>
    </source>
</reference>
<evidence type="ECO:0000313" key="4">
    <source>
        <dbReference type="Proteomes" id="UP000646244"/>
    </source>
</evidence>
<proteinExistence type="predicted"/>
<evidence type="ECO:0000313" key="3">
    <source>
        <dbReference type="EMBL" id="GHC65592.1"/>
    </source>
</evidence>
<dbReference type="SUPFAM" id="SSF53474">
    <property type="entry name" value="alpha/beta-Hydrolases"/>
    <property type="match status" value="1"/>
</dbReference>
<feature type="region of interest" description="Disordered" evidence="1">
    <location>
        <begin position="113"/>
        <end position="156"/>
    </location>
</feature>